<dbReference type="AlphaFoldDB" id="A0AAN4BKZ3"/>
<organism evidence="2 4">
    <name type="scientific">Enterobacter hormaechei</name>
    <dbReference type="NCBI Taxonomy" id="158836"/>
    <lineage>
        <taxon>Bacteria</taxon>
        <taxon>Pseudomonadati</taxon>
        <taxon>Pseudomonadota</taxon>
        <taxon>Gammaproteobacteria</taxon>
        <taxon>Enterobacterales</taxon>
        <taxon>Enterobacteriaceae</taxon>
        <taxon>Enterobacter</taxon>
        <taxon>Enterobacter cloacae complex</taxon>
    </lineage>
</organism>
<evidence type="ECO:0000256" key="1">
    <source>
        <dbReference type="SAM" id="SignalP"/>
    </source>
</evidence>
<keyword evidence="1" id="KW-0732">Signal</keyword>
<dbReference type="Proteomes" id="UP000662438">
    <property type="component" value="Unassembled WGS sequence"/>
</dbReference>
<evidence type="ECO:0000313" key="3">
    <source>
        <dbReference type="EMBL" id="WMB11885.1"/>
    </source>
</evidence>
<feature type="chain" id="PRO_5044474423" evidence="1">
    <location>
        <begin position="22"/>
        <end position="227"/>
    </location>
</feature>
<dbReference type="EMBL" id="JADIXG010000015">
    <property type="protein sequence ID" value="MBF1971079.1"/>
    <property type="molecule type" value="Genomic_DNA"/>
</dbReference>
<proteinExistence type="predicted"/>
<feature type="signal peptide" evidence="1">
    <location>
        <begin position="1"/>
        <end position="21"/>
    </location>
</feature>
<name>A0AAN4BKZ3_9ENTR</name>
<dbReference type="GeneID" id="93201020"/>
<dbReference type="Pfam" id="PF06551">
    <property type="entry name" value="DUF1120"/>
    <property type="match status" value="1"/>
</dbReference>
<dbReference type="RefSeq" id="WP_006810198.1">
    <property type="nucleotide sequence ID" value="NZ_CAIZUP010000002.1"/>
</dbReference>
<accession>A0AAN4BKZ3</accession>
<evidence type="ECO:0000313" key="4">
    <source>
        <dbReference type="Proteomes" id="UP000662438"/>
    </source>
</evidence>
<gene>
    <name evidence="2" type="ORF">ISX34_14510</name>
    <name evidence="3" type="ORF">QPR60_03280</name>
</gene>
<reference evidence="2 4" key="1">
    <citation type="submission" date="2020-10" db="EMBL/GenBank/DDBJ databases">
        <title>Genomic surveiliance of eskapee pathogens from blood stream infections in KZN.</title>
        <authorList>
            <person name="Hetsa B.A."/>
            <person name="Amoako D.G."/>
            <person name="Akebe A.L.K."/>
            <person name="Essack S."/>
        </authorList>
    </citation>
    <scope>NUCLEOTIDE SEQUENCE [LARGE SCALE GENOMIC DNA]</scope>
    <source>
        <strain evidence="2 4">E6</strain>
    </source>
</reference>
<reference evidence="3" key="2">
    <citation type="journal article" date="2023" name="J. Antimicrob. Chemother.">
        <title>Emergence of OXA-48-producing Enterobacter hormaechei in a Swiss companion animal clinic and their genetic relationship to clinical human isolates.</title>
        <authorList>
            <person name="Dona V."/>
            <person name="Nordmann P."/>
            <person name="Kittl S."/>
            <person name="Schuller S."/>
            <person name="Bouvier M."/>
            <person name="Poirel L."/>
            <person name="Endimiani A."/>
            <person name="Perreten V."/>
        </authorList>
    </citation>
    <scope>NUCLEOTIDE SEQUENCE</scope>
    <source>
        <strain evidence="3">Ehh_25</strain>
    </source>
</reference>
<evidence type="ECO:0000313" key="2">
    <source>
        <dbReference type="EMBL" id="MBF1971079.1"/>
    </source>
</evidence>
<protein>
    <submittedName>
        <fullName evidence="2">DUF1120 domain-containing protein</fullName>
    </submittedName>
</protein>
<dbReference type="InterPro" id="IPR010546">
    <property type="entry name" value="DUF1120"/>
</dbReference>
<dbReference type="Proteomes" id="UP001229386">
    <property type="component" value="Chromosome"/>
</dbReference>
<sequence>MKKSSIAAALFCAAFMTTAHAAETAVLKLKGTLTNSACTPELSNGGIADFGYIRTAELSATQTNQIGKRDITLTINCQTKTQVGWSIVDNRADSLPSPFITVDDAAANGEYAFSGSSTFGVGKTPGGVNIGAYAVYADLPNVTGNGIAVDVLSHAGDSSTWTKSTTGRPTIGVDVFTVTNKGEKEPIAFTEAVFPLKVVLAVQATDKLSITDDAPLDGQATISLTYL</sequence>
<dbReference type="EMBL" id="CP126746">
    <property type="protein sequence ID" value="WMB11885.1"/>
    <property type="molecule type" value="Genomic_DNA"/>
</dbReference>